<dbReference type="PANTHER" id="PTHR40661">
    <property type="match status" value="1"/>
</dbReference>
<evidence type="ECO:0000256" key="1">
    <source>
        <dbReference type="ARBA" id="ARBA00023015"/>
    </source>
</evidence>
<evidence type="ECO:0000256" key="3">
    <source>
        <dbReference type="ARBA" id="ARBA00023163"/>
    </source>
</evidence>
<dbReference type="Proteomes" id="UP000473905">
    <property type="component" value="Unassembled WGS sequence"/>
</dbReference>
<dbReference type="AlphaFoldDB" id="A0A5M5DSL7"/>
<protein>
    <recommendedName>
        <fullName evidence="4">Peptidase S24/S26A/S26B/S26C domain-containing protein</fullName>
    </recommendedName>
</protein>
<keyword evidence="3" id="KW-0804">Transcription</keyword>
<dbReference type="GO" id="GO:0003677">
    <property type="term" value="F:DNA binding"/>
    <property type="evidence" value="ECO:0007669"/>
    <property type="project" value="UniProtKB-KW"/>
</dbReference>
<dbReference type="InterPro" id="IPR015927">
    <property type="entry name" value="Peptidase_S24_S26A/B/C"/>
</dbReference>
<gene>
    <name evidence="5" type="ORF">F3D66_20870</name>
</gene>
<dbReference type="InterPro" id="IPR036286">
    <property type="entry name" value="LexA/Signal_pep-like_sf"/>
</dbReference>
<evidence type="ECO:0000256" key="2">
    <source>
        <dbReference type="ARBA" id="ARBA00023125"/>
    </source>
</evidence>
<accession>A0A5M5DSL7</accession>
<evidence type="ECO:0000313" key="5">
    <source>
        <dbReference type="EMBL" id="KAA4092875.1"/>
    </source>
</evidence>
<comment type="caution">
    <text evidence="5">The sequence shown here is derived from an EMBL/GenBank/DDBJ whole genome shotgun (WGS) entry which is preliminary data.</text>
</comment>
<keyword evidence="1" id="KW-0805">Transcription regulation</keyword>
<keyword evidence="6" id="KW-1185">Reference proteome</keyword>
<reference evidence="5 6" key="1">
    <citation type="journal article" date="2019" name="Nat. Med.">
        <title>A library of human gut bacterial isolates paired with longitudinal multiomics data enables mechanistic microbiome research.</title>
        <authorList>
            <person name="Poyet M."/>
            <person name="Groussin M."/>
            <person name="Gibbons S.M."/>
            <person name="Avila-Pacheco J."/>
            <person name="Jiang X."/>
            <person name="Kearney S.M."/>
            <person name="Perrotta A.R."/>
            <person name="Berdy B."/>
            <person name="Zhao S."/>
            <person name="Lieberman T.D."/>
            <person name="Swanson P.K."/>
            <person name="Smith M."/>
            <person name="Roesemann S."/>
            <person name="Alexander J.E."/>
            <person name="Rich S.A."/>
            <person name="Livny J."/>
            <person name="Vlamakis H."/>
            <person name="Clish C."/>
            <person name="Bullock K."/>
            <person name="Deik A."/>
            <person name="Scott J."/>
            <person name="Pierce K.A."/>
            <person name="Xavier R.J."/>
            <person name="Alm E.J."/>
        </authorList>
    </citation>
    <scope>NUCLEOTIDE SEQUENCE [LARGE SCALE GENOMIC DNA]</scope>
    <source>
        <strain evidence="5 6">BIOML-A134</strain>
    </source>
</reference>
<evidence type="ECO:0000259" key="4">
    <source>
        <dbReference type="Pfam" id="PF00717"/>
    </source>
</evidence>
<dbReference type="EMBL" id="VWKB01000031">
    <property type="protein sequence ID" value="KAA4092875.1"/>
    <property type="molecule type" value="Genomic_DNA"/>
</dbReference>
<proteinExistence type="predicted"/>
<dbReference type="Gene3D" id="2.10.109.10">
    <property type="entry name" value="Umud Fragment, subunit A"/>
    <property type="match status" value="1"/>
</dbReference>
<dbReference type="RefSeq" id="WP_049702756.1">
    <property type="nucleotide sequence ID" value="NZ_JAQNWK010000023.1"/>
</dbReference>
<dbReference type="CDD" id="cd06529">
    <property type="entry name" value="S24_LexA-like"/>
    <property type="match status" value="1"/>
</dbReference>
<dbReference type="InterPro" id="IPR039418">
    <property type="entry name" value="LexA-like"/>
</dbReference>
<dbReference type="SUPFAM" id="SSF51306">
    <property type="entry name" value="LexA/Signal peptidase"/>
    <property type="match status" value="1"/>
</dbReference>
<dbReference type="Pfam" id="PF00717">
    <property type="entry name" value="Peptidase_S24"/>
    <property type="match status" value="1"/>
</dbReference>
<name>A0A5M5DSL7_BACOV</name>
<dbReference type="PANTHER" id="PTHR40661:SF1">
    <property type="entry name" value="HTH CRO_C1-TYPE DOMAIN-CONTAINING PROTEIN"/>
    <property type="match status" value="1"/>
</dbReference>
<organism evidence="5 6">
    <name type="scientific">Bacteroides ovatus</name>
    <dbReference type="NCBI Taxonomy" id="28116"/>
    <lineage>
        <taxon>Bacteria</taxon>
        <taxon>Pseudomonadati</taxon>
        <taxon>Bacteroidota</taxon>
        <taxon>Bacteroidia</taxon>
        <taxon>Bacteroidales</taxon>
        <taxon>Bacteroidaceae</taxon>
        <taxon>Bacteroides</taxon>
    </lineage>
</organism>
<evidence type="ECO:0000313" key="6">
    <source>
        <dbReference type="Proteomes" id="UP000473905"/>
    </source>
</evidence>
<feature type="domain" description="Peptidase S24/S26A/S26B/S26C" evidence="4">
    <location>
        <begin position="103"/>
        <end position="208"/>
    </location>
</feature>
<keyword evidence="2" id="KW-0238">DNA-binding</keyword>
<sequence length="226" mass="25748">MTINERIKLAIKWLIGQRVADNQEEVGKLLGYSNKSSFSQVINGKVPLPNDFIERLCSLNKNINKVWIIEEKGEMIYPQKTLITNTDVDKASSTKGIPYYDVDVTMGYDELPNDQTNIPNYYLHIPAFQNCDCAVPAYGRSMIPDINDGSIIAIKEVGLDSVLPGEAYLIITDDYRTVKYIRNCKDNPNKWRLVPKNLEEFDEMIIDKAKILRVFLVKGVITNKIL</sequence>